<organism evidence="2 3">
    <name type="scientific">Dorcoceras hygrometricum</name>
    <dbReference type="NCBI Taxonomy" id="472368"/>
    <lineage>
        <taxon>Eukaryota</taxon>
        <taxon>Viridiplantae</taxon>
        <taxon>Streptophyta</taxon>
        <taxon>Embryophyta</taxon>
        <taxon>Tracheophyta</taxon>
        <taxon>Spermatophyta</taxon>
        <taxon>Magnoliopsida</taxon>
        <taxon>eudicotyledons</taxon>
        <taxon>Gunneridae</taxon>
        <taxon>Pentapetalae</taxon>
        <taxon>asterids</taxon>
        <taxon>lamiids</taxon>
        <taxon>Lamiales</taxon>
        <taxon>Gesneriaceae</taxon>
        <taxon>Didymocarpoideae</taxon>
        <taxon>Trichosporeae</taxon>
        <taxon>Loxocarpinae</taxon>
        <taxon>Dorcoceras</taxon>
    </lineage>
</organism>
<dbReference type="EMBL" id="KQ989517">
    <property type="protein sequence ID" value="KZV54606.1"/>
    <property type="molecule type" value="Genomic_DNA"/>
</dbReference>
<feature type="compositionally biased region" description="Polar residues" evidence="1">
    <location>
        <begin position="54"/>
        <end position="65"/>
    </location>
</feature>
<dbReference type="PANTHER" id="PTHR36019:SF3">
    <property type="entry name" value="PLANT_PROTEIN"/>
    <property type="match status" value="1"/>
</dbReference>
<accession>A0A2Z7DBH4</accession>
<keyword evidence="3" id="KW-1185">Reference proteome</keyword>
<feature type="region of interest" description="Disordered" evidence="1">
    <location>
        <begin position="51"/>
        <end position="110"/>
    </location>
</feature>
<evidence type="ECO:0000313" key="2">
    <source>
        <dbReference type="EMBL" id="KZV54606.1"/>
    </source>
</evidence>
<dbReference type="OrthoDB" id="1847777at2759"/>
<sequence>MSLNCLGRVDSGKDSGEDGLNKDVDDKKPGFGPRFLKVDRSWSGNLEQMRLKPNYQQMRSCSNLGPTSKPKTPSPPNCSLEPSPSTPRLDRSSGMRREWSFEDLRPMLRG</sequence>
<name>A0A2Z7DBH4_9LAMI</name>
<reference evidence="2 3" key="1">
    <citation type="journal article" date="2015" name="Proc. Natl. Acad. Sci. U.S.A.">
        <title>The resurrection genome of Boea hygrometrica: A blueprint for survival of dehydration.</title>
        <authorList>
            <person name="Xiao L."/>
            <person name="Yang G."/>
            <person name="Zhang L."/>
            <person name="Yang X."/>
            <person name="Zhao S."/>
            <person name="Ji Z."/>
            <person name="Zhou Q."/>
            <person name="Hu M."/>
            <person name="Wang Y."/>
            <person name="Chen M."/>
            <person name="Xu Y."/>
            <person name="Jin H."/>
            <person name="Xiao X."/>
            <person name="Hu G."/>
            <person name="Bao F."/>
            <person name="Hu Y."/>
            <person name="Wan P."/>
            <person name="Li L."/>
            <person name="Deng X."/>
            <person name="Kuang T."/>
            <person name="Xiang C."/>
            <person name="Zhu J.K."/>
            <person name="Oliver M.J."/>
            <person name="He Y."/>
        </authorList>
    </citation>
    <scope>NUCLEOTIDE SEQUENCE [LARGE SCALE GENOMIC DNA]</scope>
    <source>
        <strain evidence="3">cv. XS01</strain>
    </source>
</reference>
<evidence type="ECO:0000313" key="3">
    <source>
        <dbReference type="Proteomes" id="UP000250235"/>
    </source>
</evidence>
<protein>
    <submittedName>
        <fullName evidence="2">Uncharacterized protein</fullName>
    </submittedName>
</protein>
<evidence type="ECO:0000256" key="1">
    <source>
        <dbReference type="SAM" id="MobiDB-lite"/>
    </source>
</evidence>
<dbReference type="PANTHER" id="PTHR36019">
    <property type="entry name" value="PLANT/PROTEIN"/>
    <property type="match status" value="1"/>
</dbReference>
<dbReference type="Proteomes" id="UP000250235">
    <property type="component" value="Unassembled WGS sequence"/>
</dbReference>
<feature type="compositionally biased region" description="Basic and acidic residues" evidence="1">
    <location>
        <begin position="10"/>
        <end position="29"/>
    </location>
</feature>
<feature type="region of interest" description="Disordered" evidence="1">
    <location>
        <begin position="1"/>
        <end position="37"/>
    </location>
</feature>
<proteinExistence type="predicted"/>
<gene>
    <name evidence="2" type="ORF">F511_28977</name>
</gene>
<dbReference type="AlphaFoldDB" id="A0A2Z7DBH4"/>
<feature type="compositionally biased region" description="Basic and acidic residues" evidence="1">
    <location>
        <begin position="88"/>
        <end position="110"/>
    </location>
</feature>